<sequence>MEEEYLYTSLRSKELRKKDPNPRWLSPLARMLEKADERKELFHYTNIESLLKITTSLSLKFSRIDKRYVSVCDQYADT</sequence>
<evidence type="ECO:0000313" key="2">
    <source>
        <dbReference type="Proteomes" id="UP000182584"/>
    </source>
</evidence>
<name>A0A1H9X8E4_BUTFI</name>
<evidence type="ECO:0000313" key="1">
    <source>
        <dbReference type="EMBL" id="SES42405.1"/>
    </source>
</evidence>
<dbReference type="Proteomes" id="UP000182584">
    <property type="component" value="Unassembled WGS sequence"/>
</dbReference>
<dbReference type="RefSeq" id="WP_074759053.1">
    <property type="nucleotide sequence ID" value="NZ_FOGJ01000048.1"/>
</dbReference>
<dbReference type="EMBL" id="FOGJ01000048">
    <property type="protein sequence ID" value="SES42405.1"/>
    <property type="molecule type" value="Genomic_DNA"/>
</dbReference>
<organism evidence="1 2">
    <name type="scientific">Butyrivibrio fibrisolvens</name>
    <dbReference type="NCBI Taxonomy" id="831"/>
    <lineage>
        <taxon>Bacteria</taxon>
        <taxon>Bacillati</taxon>
        <taxon>Bacillota</taxon>
        <taxon>Clostridia</taxon>
        <taxon>Lachnospirales</taxon>
        <taxon>Lachnospiraceae</taxon>
        <taxon>Butyrivibrio</taxon>
    </lineage>
</organism>
<protein>
    <submittedName>
        <fullName evidence="1">Uncharacterized protein</fullName>
    </submittedName>
</protein>
<accession>A0A1H9X8E4</accession>
<gene>
    <name evidence="1" type="ORF">SAMN04487884_14812</name>
</gene>
<reference evidence="1 2" key="1">
    <citation type="submission" date="2016-10" db="EMBL/GenBank/DDBJ databases">
        <authorList>
            <person name="de Groot N.N."/>
        </authorList>
    </citation>
    <scope>NUCLEOTIDE SEQUENCE [LARGE SCALE GENOMIC DNA]</scope>
    <source>
        <strain evidence="1 2">AR40</strain>
    </source>
</reference>
<proteinExistence type="predicted"/>
<dbReference type="AlphaFoldDB" id="A0A1H9X8E4"/>